<dbReference type="InterPro" id="IPR011990">
    <property type="entry name" value="TPR-like_helical_dom_sf"/>
</dbReference>
<keyword evidence="1" id="KW-0677">Repeat</keyword>
<organism evidence="4 5">
    <name type="scientific">Nocardia tengchongensis</name>
    <dbReference type="NCBI Taxonomy" id="2055889"/>
    <lineage>
        <taxon>Bacteria</taxon>
        <taxon>Bacillati</taxon>
        <taxon>Actinomycetota</taxon>
        <taxon>Actinomycetes</taxon>
        <taxon>Mycobacteriales</taxon>
        <taxon>Nocardiaceae</taxon>
        <taxon>Nocardia</taxon>
    </lineage>
</organism>
<dbReference type="Proteomes" id="UP000683310">
    <property type="component" value="Chromosome"/>
</dbReference>
<reference evidence="4 5" key="1">
    <citation type="submission" date="2021-04" db="EMBL/GenBank/DDBJ databases">
        <title>Nocardia tengchongensis.</title>
        <authorList>
            <person name="Zhuang k."/>
            <person name="Ran Y."/>
            <person name="Li W."/>
        </authorList>
    </citation>
    <scope>NUCLEOTIDE SEQUENCE [LARGE SCALE GENOMIC DNA]</scope>
    <source>
        <strain evidence="4 5">CFH S0057</strain>
    </source>
</reference>
<feature type="domain" description="Nephrocystin 3-like N-terminal" evidence="3">
    <location>
        <begin position="293"/>
        <end position="422"/>
    </location>
</feature>
<dbReference type="EMBL" id="CP074371">
    <property type="protein sequence ID" value="QVI18974.1"/>
    <property type="molecule type" value="Genomic_DNA"/>
</dbReference>
<sequence>MALPDPEAARAILIGTAHYAPDSGFESFPEVERSLRDFAEFLRTETGLPEQHIEMVLDPPDSRTIAARVTAAAQAASGLLLVYYVGHGVAVDNQLHLTHVGSRATDADVTALGYPIVRSRIKANARGPVVVILDCCHSGRAFGRDVLAIDGEPLRAATDIDGAFVLTATDEKTKFARAKGEGGRTAFTGMLLDTLRTGTATDDRYLTMSLLYRELRDRLPAANLPKPKALERGTAGQLALAENPRWTGRSHPAGLPPAATSVYMAQIRDIAPADGLADRDAELTELADFCRGDEPYVWWQAGPWAGKTALMSWFALNPPPDVRVVAFFITSRMADQDDYRAFTDAVLEQLSALLPDQAATVASTTGGRDALRRHLLAVAAERAADAGQRIVLLVDGLDEDRGRTSIASLLPKNPGPGLRVIVAGRPNPGLPLDVPAAHPLRHCRRRELGPSAKAFDIRDAAQLELRGILERSDADQQILGLVTAARGLTGTELEDLTGWPPFRIETILSGVTGRTFRVRTSRFGPAQVYLLAHETLQREAETTLGRALMEQYRQRFHAWAERYRDRGWPVETPTFLLTRYFSMLRRQGDMSRMTALALDTARHDRLLLLSGSDQIARTEIATVSGIWLEQRDPDLVAVGELALRRHRLTQRGWDIPLELPAALANLGELARGRRLADGILDPSRRLRARIGVVATQLLRGRSQHNQELVDSLRESETAVVGGADLRRLVDALIAVPDFESAERVAGEITTPADRVRVLARLIPAWTEAGRLAAIDAAKAEIDRHVVWVSSAERDDVLRFAVRAYAAIGEYERVDELSGDSESVVVRMVALAAVARSLAERGNTDSAEGHVRSIRSELGDVVSQVVRARLLSAIADDMVAAGFGDMLRAEVDAVLAGVEGWRAELEAANTGYEVAFDDAISGIVDYPWGHIEAAVVELARCLVALGDADRVVALGHRFARGTSGLAVSSRALSALLAADRTADARRLAAEIELHAYQRTDPRERDLVLYAMVRALAAAGERTRALVVAERVAGKDHQFLSFIHLGAHASESGRHIDVFLDRTLSAMRVAASRAGAGYLRTDRLFLTAIFATNRLGGEPVSDTHTPVAELVRMLLARGSVDSVRELIDELVTVYHGSIEPIDGLARGLAGLVMVLADAEQPDTARELIHWIAFAPVRLTARMTSAGGLWTEPSAVAGLLDDAAQTAVALRTIAEQGGSEFTAVVLARVRDDAEQAVAAGDSPDVLANRIVRALFSAAVGDAEAVTRLLTCQWTPALAQQRVTAMLASSMARAGAVDEALTVAEDLTDDYALSVTYREAAAALVRAGRELDALRLCDRIPLPGHRIRALAPVIPAQAASGTAERARSTLSAATPLLDEITSSDAHDRAIAPLIDAALAINALDHALEIARAAAPEIRGAMLTRIADSLVHAYPDVPPGHQGATRRTIRRLLAEAWSSAPWYTLLDTVAHFDPVLLVGITDEALRLDSLERMTNQTTR</sequence>
<name>A0ABX8CHF0_9NOCA</name>
<keyword evidence="5" id="KW-1185">Reference proteome</keyword>
<gene>
    <name evidence="4" type="ORF">KHQ06_21045</name>
</gene>
<feature type="domain" description="Peptidase C14 caspase" evidence="2">
    <location>
        <begin position="10"/>
        <end position="219"/>
    </location>
</feature>
<proteinExistence type="predicted"/>
<evidence type="ECO:0000259" key="2">
    <source>
        <dbReference type="Pfam" id="PF00656"/>
    </source>
</evidence>
<dbReference type="Pfam" id="PF24883">
    <property type="entry name" value="NPHP3_N"/>
    <property type="match status" value="1"/>
</dbReference>
<dbReference type="Pfam" id="PF00656">
    <property type="entry name" value="Peptidase_C14"/>
    <property type="match status" value="1"/>
</dbReference>
<evidence type="ECO:0000313" key="4">
    <source>
        <dbReference type="EMBL" id="QVI18974.1"/>
    </source>
</evidence>
<dbReference type="NCBIfam" id="NF047832">
    <property type="entry name" value="caspase_w_EACC1"/>
    <property type="match status" value="1"/>
</dbReference>
<dbReference type="InterPro" id="IPR056884">
    <property type="entry name" value="NPHP3-like_N"/>
</dbReference>
<evidence type="ECO:0000313" key="5">
    <source>
        <dbReference type="Proteomes" id="UP000683310"/>
    </source>
</evidence>
<evidence type="ECO:0000259" key="3">
    <source>
        <dbReference type="Pfam" id="PF24883"/>
    </source>
</evidence>
<evidence type="ECO:0000256" key="1">
    <source>
        <dbReference type="ARBA" id="ARBA00022737"/>
    </source>
</evidence>
<dbReference type="InterPro" id="IPR011600">
    <property type="entry name" value="Pept_C14_caspase"/>
</dbReference>
<dbReference type="Gene3D" id="1.25.40.10">
    <property type="entry name" value="Tetratricopeptide repeat domain"/>
    <property type="match status" value="1"/>
</dbReference>
<protein>
    <submittedName>
        <fullName evidence="4">Caspase family protein</fullName>
    </submittedName>
</protein>
<accession>A0ABX8CHF0</accession>
<dbReference type="Gene3D" id="3.40.50.1460">
    <property type="match status" value="1"/>
</dbReference>